<evidence type="ECO:0000256" key="1">
    <source>
        <dbReference type="SAM" id="Phobius"/>
    </source>
</evidence>
<sequence length="53" mass="5447">MTTTALTTAPLRHRSTFVPSASAVSTARLTTIVVWASIATSGLSAAVVLSLFL</sequence>
<organism evidence="2 3">
    <name type="scientific">Microbacterium galbum</name>
    <dbReference type="NCBI Taxonomy" id="3075994"/>
    <lineage>
        <taxon>Bacteria</taxon>
        <taxon>Bacillati</taxon>
        <taxon>Actinomycetota</taxon>
        <taxon>Actinomycetes</taxon>
        <taxon>Micrococcales</taxon>
        <taxon>Microbacteriaceae</taxon>
        <taxon>Microbacterium</taxon>
    </lineage>
</organism>
<feature type="transmembrane region" description="Helical" evidence="1">
    <location>
        <begin position="33"/>
        <end position="52"/>
    </location>
</feature>
<dbReference type="EMBL" id="JAWDIS010000003">
    <property type="protein sequence ID" value="MDU0368238.1"/>
    <property type="molecule type" value="Genomic_DNA"/>
</dbReference>
<gene>
    <name evidence="2" type="ORF">RWH45_13520</name>
</gene>
<keyword evidence="1" id="KW-1133">Transmembrane helix</keyword>
<evidence type="ECO:0000313" key="3">
    <source>
        <dbReference type="Proteomes" id="UP001263371"/>
    </source>
</evidence>
<proteinExistence type="predicted"/>
<protein>
    <submittedName>
        <fullName evidence="2">Uncharacterized protein</fullName>
    </submittedName>
</protein>
<keyword evidence="3" id="KW-1185">Reference proteome</keyword>
<comment type="caution">
    <text evidence="2">The sequence shown here is derived from an EMBL/GenBank/DDBJ whole genome shotgun (WGS) entry which is preliminary data.</text>
</comment>
<accession>A0ABU3TA39</accession>
<name>A0ABU3TA39_9MICO</name>
<reference evidence="2 3" key="1">
    <citation type="submission" date="2023-09" db="EMBL/GenBank/DDBJ databases">
        <title>Microbacterium fusihabitans sp. nov., Microbacterium phycihabitans sp. nov., and Microbacterium cervinum sp. nov., isolated from dried seaweeds of beach.</title>
        <authorList>
            <person name="Lee S.D."/>
        </authorList>
    </citation>
    <scope>NUCLEOTIDE SEQUENCE [LARGE SCALE GENOMIC DNA]</scope>
    <source>
        <strain evidence="2 3">KSW4-17</strain>
    </source>
</reference>
<dbReference type="RefSeq" id="WP_315995420.1">
    <property type="nucleotide sequence ID" value="NZ_JAWDIS010000003.1"/>
</dbReference>
<keyword evidence="1" id="KW-0812">Transmembrane</keyword>
<keyword evidence="1" id="KW-0472">Membrane</keyword>
<evidence type="ECO:0000313" key="2">
    <source>
        <dbReference type="EMBL" id="MDU0368238.1"/>
    </source>
</evidence>
<dbReference type="Proteomes" id="UP001263371">
    <property type="component" value="Unassembled WGS sequence"/>
</dbReference>